<dbReference type="EMBL" id="QGKV02000649">
    <property type="protein sequence ID" value="KAF3577142.1"/>
    <property type="molecule type" value="Genomic_DNA"/>
</dbReference>
<name>A0ABQ7DGP4_BRACR</name>
<sequence length="97" mass="11043">MCAGVTWWALLSFLVGSCGNRLSWHDSSSERACGVPRDVMETTYGALTRQHEERGYRFRWCGLIVGTVQLHIGGFLSKTSWDPKDTLFRPCGWRQMS</sequence>
<feature type="chain" id="PRO_5045238330" description="Secreted protein" evidence="1">
    <location>
        <begin position="20"/>
        <end position="97"/>
    </location>
</feature>
<reference evidence="2 3" key="1">
    <citation type="journal article" date="2020" name="BMC Genomics">
        <title>Intraspecific diversification of the crop wild relative Brassica cretica Lam. using demographic model selection.</title>
        <authorList>
            <person name="Kioukis A."/>
            <person name="Michalopoulou V.A."/>
            <person name="Briers L."/>
            <person name="Pirintsos S."/>
            <person name="Studholme D.J."/>
            <person name="Pavlidis P."/>
            <person name="Sarris P.F."/>
        </authorList>
    </citation>
    <scope>NUCLEOTIDE SEQUENCE [LARGE SCALE GENOMIC DNA]</scope>
    <source>
        <strain evidence="3">cv. PFS-1207/04</strain>
    </source>
</reference>
<evidence type="ECO:0000256" key="1">
    <source>
        <dbReference type="SAM" id="SignalP"/>
    </source>
</evidence>
<feature type="signal peptide" evidence="1">
    <location>
        <begin position="1"/>
        <end position="19"/>
    </location>
</feature>
<accession>A0ABQ7DGP4</accession>
<organism evidence="2 3">
    <name type="scientific">Brassica cretica</name>
    <name type="common">Mustard</name>
    <dbReference type="NCBI Taxonomy" id="69181"/>
    <lineage>
        <taxon>Eukaryota</taxon>
        <taxon>Viridiplantae</taxon>
        <taxon>Streptophyta</taxon>
        <taxon>Embryophyta</taxon>
        <taxon>Tracheophyta</taxon>
        <taxon>Spermatophyta</taxon>
        <taxon>Magnoliopsida</taxon>
        <taxon>eudicotyledons</taxon>
        <taxon>Gunneridae</taxon>
        <taxon>Pentapetalae</taxon>
        <taxon>rosids</taxon>
        <taxon>malvids</taxon>
        <taxon>Brassicales</taxon>
        <taxon>Brassicaceae</taxon>
        <taxon>Brassiceae</taxon>
        <taxon>Brassica</taxon>
    </lineage>
</organism>
<evidence type="ECO:0000313" key="2">
    <source>
        <dbReference type="EMBL" id="KAF3577142.1"/>
    </source>
</evidence>
<evidence type="ECO:0000313" key="3">
    <source>
        <dbReference type="Proteomes" id="UP000266723"/>
    </source>
</evidence>
<keyword evidence="3" id="KW-1185">Reference proteome</keyword>
<evidence type="ECO:0008006" key="4">
    <source>
        <dbReference type="Google" id="ProtNLM"/>
    </source>
</evidence>
<gene>
    <name evidence="2" type="ORF">DY000_02033943</name>
</gene>
<keyword evidence="1" id="KW-0732">Signal</keyword>
<comment type="caution">
    <text evidence="2">The sequence shown here is derived from an EMBL/GenBank/DDBJ whole genome shotgun (WGS) entry which is preliminary data.</text>
</comment>
<dbReference type="Proteomes" id="UP000266723">
    <property type="component" value="Unassembled WGS sequence"/>
</dbReference>
<proteinExistence type="predicted"/>
<protein>
    <recommendedName>
        <fullName evidence="4">Secreted protein</fullName>
    </recommendedName>
</protein>